<dbReference type="InterPro" id="IPR043502">
    <property type="entry name" value="DNA/RNA_pol_sf"/>
</dbReference>
<dbReference type="AlphaFoldDB" id="A0A8X6PYB0"/>
<sequence length="180" mass="20768">MSQSSIGQKQKDAAKTQAPLHELLKGAKKKDSRKVPWTDDTRRNFEKSKTDLAEAALLSFPRTGIPLSLCTDASDFAVGSVLQQFENDGWKQIAFYSKKLNDTQRRYSTYDRELLGIYLSVKPFKHLLEGNDFTICTDHKPLTFTFRQKNEKVSPRQLRQLQCIFPNFQQTFSIFKVKII</sequence>
<gene>
    <name evidence="8" type="primary">X975_23944</name>
    <name evidence="8" type="ORF">NPIL_66361</name>
</gene>
<reference evidence="8" key="1">
    <citation type="submission" date="2020-08" db="EMBL/GenBank/DDBJ databases">
        <title>Multicomponent nature underlies the extraordinary mechanical properties of spider dragline silk.</title>
        <authorList>
            <person name="Kono N."/>
            <person name="Nakamura H."/>
            <person name="Mori M."/>
            <person name="Yoshida Y."/>
            <person name="Ohtoshi R."/>
            <person name="Malay A.D."/>
            <person name="Moran D.A.P."/>
            <person name="Tomita M."/>
            <person name="Numata K."/>
            <person name="Arakawa K."/>
        </authorList>
    </citation>
    <scope>NUCLEOTIDE SEQUENCE</scope>
</reference>
<evidence type="ECO:0000313" key="8">
    <source>
        <dbReference type="EMBL" id="GFT96343.1"/>
    </source>
</evidence>
<keyword evidence="5" id="KW-0511">Multifunctional enzyme</keyword>
<keyword evidence="3" id="KW-0255">Endonuclease</keyword>
<dbReference type="Proteomes" id="UP000887013">
    <property type="component" value="Unassembled WGS sequence"/>
</dbReference>
<dbReference type="InterPro" id="IPR050951">
    <property type="entry name" value="Retrovirus_Pol_polyprotein"/>
</dbReference>
<keyword evidence="1" id="KW-0548">Nucleotidyltransferase</keyword>
<evidence type="ECO:0000256" key="5">
    <source>
        <dbReference type="ARBA" id="ARBA00023268"/>
    </source>
</evidence>
<organism evidence="8 9">
    <name type="scientific">Nephila pilipes</name>
    <name type="common">Giant wood spider</name>
    <name type="synonym">Nephila maculata</name>
    <dbReference type="NCBI Taxonomy" id="299642"/>
    <lineage>
        <taxon>Eukaryota</taxon>
        <taxon>Metazoa</taxon>
        <taxon>Ecdysozoa</taxon>
        <taxon>Arthropoda</taxon>
        <taxon>Chelicerata</taxon>
        <taxon>Arachnida</taxon>
        <taxon>Araneae</taxon>
        <taxon>Araneomorphae</taxon>
        <taxon>Entelegynae</taxon>
        <taxon>Araneoidea</taxon>
        <taxon>Nephilidae</taxon>
        <taxon>Nephila</taxon>
    </lineage>
</organism>
<dbReference type="GO" id="GO:0004519">
    <property type="term" value="F:endonuclease activity"/>
    <property type="evidence" value="ECO:0007669"/>
    <property type="project" value="UniProtKB-KW"/>
</dbReference>
<comment type="caution">
    <text evidence="8">The sequence shown here is derived from an EMBL/GenBank/DDBJ whole genome shotgun (WGS) entry which is preliminary data.</text>
</comment>
<evidence type="ECO:0000256" key="4">
    <source>
        <dbReference type="ARBA" id="ARBA00022918"/>
    </source>
</evidence>
<dbReference type="SUPFAM" id="SSF56672">
    <property type="entry name" value="DNA/RNA polymerases"/>
    <property type="match status" value="1"/>
</dbReference>
<evidence type="ECO:0000256" key="3">
    <source>
        <dbReference type="ARBA" id="ARBA00022759"/>
    </source>
</evidence>
<name>A0A8X6PYB0_NEPPI</name>
<evidence type="ECO:0000256" key="1">
    <source>
        <dbReference type="ARBA" id="ARBA00022695"/>
    </source>
</evidence>
<dbReference type="InterPro" id="IPR041577">
    <property type="entry name" value="RT_RNaseH_2"/>
</dbReference>
<evidence type="ECO:0000256" key="6">
    <source>
        <dbReference type="SAM" id="MobiDB-lite"/>
    </source>
</evidence>
<feature type="domain" description="Reverse transcriptase/retrotransposon-derived protein RNase H-like" evidence="7">
    <location>
        <begin position="37"/>
        <end position="135"/>
    </location>
</feature>
<protein>
    <submittedName>
        <fullName evidence="8">Retrovirus-related Pol polyprotein from transposon 17.6</fullName>
    </submittedName>
</protein>
<evidence type="ECO:0000259" key="7">
    <source>
        <dbReference type="Pfam" id="PF17919"/>
    </source>
</evidence>
<dbReference type="CDD" id="cd09274">
    <property type="entry name" value="RNase_HI_RT_Ty3"/>
    <property type="match status" value="1"/>
</dbReference>
<dbReference type="PANTHER" id="PTHR37984:SF5">
    <property type="entry name" value="PROTEIN NYNRIN-LIKE"/>
    <property type="match status" value="1"/>
</dbReference>
<dbReference type="Gene3D" id="3.10.20.370">
    <property type="match status" value="1"/>
</dbReference>
<dbReference type="FunFam" id="3.10.20.370:FF:000001">
    <property type="entry name" value="Retrovirus-related Pol polyprotein from transposon 17.6-like protein"/>
    <property type="match status" value="1"/>
</dbReference>
<keyword evidence="3" id="KW-0378">Hydrolase</keyword>
<keyword evidence="9" id="KW-1185">Reference proteome</keyword>
<dbReference type="GO" id="GO:0003964">
    <property type="term" value="F:RNA-directed DNA polymerase activity"/>
    <property type="evidence" value="ECO:0007669"/>
    <property type="project" value="UniProtKB-KW"/>
</dbReference>
<dbReference type="PANTHER" id="PTHR37984">
    <property type="entry name" value="PROTEIN CBG26694"/>
    <property type="match status" value="1"/>
</dbReference>
<keyword evidence="2" id="KW-0540">Nuclease</keyword>
<dbReference type="EMBL" id="BMAW01121919">
    <property type="protein sequence ID" value="GFT96343.1"/>
    <property type="molecule type" value="Genomic_DNA"/>
</dbReference>
<dbReference type="Pfam" id="PF17919">
    <property type="entry name" value="RT_RNaseH_2"/>
    <property type="match status" value="1"/>
</dbReference>
<dbReference type="OrthoDB" id="6626007at2759"/>
<evidence type="ECO:0000256" key="2">
    <source>
        <dbReference type="ARBA" id="ARBA00022722"/>
    </source>
</evidence>
<proteinExistence type="predicted"/>
<keyword evidence="1" id="KW-0808">Transferase</keyword>
<evidence type="ECO:0000313" key="9">
    <source>
        <dbReference type="Proteomes" id="UP000887013"/>
    </source>
</evidence>
<accession>A0A8X6PYB0</accession>
<feature type="region of interest" description="Disordered" evidence="6">
    <location>
        <begin position="1"/>
        <end position="41"/>
    </location>
</feature>
<keyword evidence="4" id="KW-0695">RNA-directed DNA polymerase</keyword>